<gene>
    <name evidence="7" type="ORF">MBCUT_01120</name>
</gene>
<reference evidence="7 8" key="1">
    <citation type="submission" date="2016-04" db="EMBL/GenBank/DDBJ databases">
        <title>Genome sequence of Methanobrevibacter cuticularis DSM 11139.</title>
        <authorList>
            <person name="Poehlein A."/>
            <person name="Seedorf H."/>
            <person name="Daniel R."/>
        </authorList>
    </citation>
    <scope>NUCLEOTIDE SEQUENCE [LARGE SCALE GENOMIC DNA]</scope>
    <source>
        <strain evidence="7 8">DSM 11139</strain>
    </source>
</reference>
<evidence type="ECO:0000256" key="2">
    <source>
        <dbReference type="ARBA" id="ARBA00022578"/>
    </source>
</evidence>
<dbReference type="Pfam" id="PF01609">
    <property type="entry name" value="DDE_Tnp_1"/>
    <property type="match status" value="1"/>
</dbReference>
<evidence type="ECO:0000259" key="6">
    <source>
        <dbReference type="Pfam" id="PF01609"/>
    </source>
</evidence>
<evidence type="ECO:0000313" key="7">
    <source>
        <dbReference type="EMBL" id="KZX17715.1"/>
    </source>
</evidence>
<keyword evidence="4" id="KW-0233">DNA recombination</keyword>
<evidence type="ECO:0000313" key="8">
    <source>
        <dbReference type="Proteomes" id="UP000077275"/>
    </source>
</evidence>
<accession>A0A166FIP8</accession>
<name>A0A166FIP8_9EURY</name>
<dbReference type="STRING" id="47311.MBCUT_01120"/>
<dbReference type="GO" id="GO:0004803">
    <property type="term" value="F:transposase activity"/>
    <property type="evidence" value="ECO:0007669"/>
    <property type="project" value="InterPro"/>
</dbReference>
<feature type="domain" description="Transposase IS4-like" evidence="6">
    <location>
        <begin position="117"/>
        <end position="349"/>
    </location>
</feature>
<keyword evidence="3" id="KW-0238">DNA-binding</keyword>
<comment type="similarity">
    <text evidence="1">Belongs to the transposase 11 family.</text>
</comment>
<dbReference type="Proteomes" id="UP000077275">
    <property type="component" value="Unassembled WGS sequence"/>
</dbReference>
<proteinExistence type="inferred from homology"/>
<evidence type="ECO:0000256" key="3">
    <source>
        <dbReference type="ARBA" id="ARBA00023125"/>
    </source>
</evidence>
<sequence length="444" mass="52215">MRDLFFYEVVRLINYEKEKYVLVKNQFTKKRKMGFKDFIFYILGNNGKTSVLELDNYFKIKNKDVFKCDNMTPTKQNFSKRRSCISPEFFKDANKGGVKNLYSTNYKELSKFKGFLIFAIDGSQAKLPNTPITREEFDVDSDSLKETKTPKARISVMSDVKNENIIDSAISEMSVSESVLASEHIEKADEIIDLKKSIIIFDRGYASAELILQLLEKESYFIFRLKSDVYQKERKQMTTNDEWIDINLNRNRKQNIKNPELKAKADELDYLHLRIVNIPLKTGEIETLLTNIPEKIGTSDELKELYGERWQIEKGYDVLKNKIHIENFSAKKRINIEQDFYSQILMYNILIEYKTKCNKELKKKQKNKDCKCEYKVNINILAGKLKSNLYEMFLAPTEKERTKIQEEVHNIAKKNIIKTKTKPSTPRNKNPLANKYPYNNRKNF</sequence>
<dbReference type="PANTHER" id="PTHR33258">
    <property type="entry name" value="TRANSPOSASE INSL FOR INSERTION SEQUENCE ELEMENT IS186A-RELATED"/>
    <property type="match status" value="1"/>
</dbReference>
<dbReference type="NCBIfam" id="NF033592">
    <property type="entry name" value="transpos_IS4_1"/>
    <property type="match status" value="1"/>
</dbReference>
<evidence type="ECO:0000256" key="1">
    <source>
        <dbReference type="ARBA" id="ARBA00010075"/>
    </source>
</evidence>
<evidence type="ECO:0000256" key="5">
    <source>
        <dbReference type="SAM" id="MobiDB-lite"/>
    </source>
</evidence>
<dbReference type="InterPro" id="IPR002559">
    <property type="entry name" value="Transposase_11"/>
</dbReference>
<keyword evidence="8" id="KW-1185">Reference proteome</keyword>
<feature type="region of interest" description="Disordered" evidence="5">
    <location>
        <begin position="419"/>
        <end position="444"/>
    </location>
</feature>
<dbReference type="PANTHER" id="PTHR33258:SF1">
    <property type="entry name" value="TRANSPOSASE INSL FOR INSERTION SEQUENCE ELEMENT IS186A-RELATED"/>
    <property type="match status" value="1"/>
</dbReference>
<dbReference type="GO" id="GO:0003677">
    <property type="term" value="F:DNA binding"/>
    <property type="evidence" value="ECO:0007669"/>
    <property type="project" value="UniProtKB-KW"/>
</dbReference>
<dbReference type="Gene3D" id="3.90.350.10">
    <property type="entry name" value="Transposase Inhibitor Protein From Tn5, Chain A, domain 1"/>
    <property type="match status" value="1"/>
</dbReference>
<evidence type="ECO:0000256" key="4">
    <source>
        <dbReference type="ARBA" id="ARBA00023172"/>
    </source>
</evidence>
<dbReference type="InterPro" id="IPR012337">
    <property type="entry name" value="RNaseH-like_sf"/>
</dbReference>
<comment type="caution">
    <text evidence="7">The sequence shown here is derived from an EMBL/GenBank/DDBJ whole genome shotgun (WGS) entry which is preliminary data.</text>
</comment>
<dbReference type="InterPro" id="IPR047952">
    <property type="entry name" value="Transpos_IS4"/>
</dbReference>
<dbReference type="PATRIC" id="fig|47311.3.peg.117"/>
<dbReference type="GO" id="GO:0006313">
    <property type="term" value="P:DNA transposition"/>
    <property type="evidence" value="ECO:0007669"/>
    <property type="project" value="InterPro"/>
</dbReference>
<keyword evidence="2" id="KW-0815">Transposition</keyword>
<dbReference type="EMBL" id="LWMW01000017">
    <property type="protein sequence ID" value="KZX17715.1"/>
    <property type="molecule type" value="Genomic_DNA"/>
</dbReference>
<dbReference type="OrthoDB" id="77044at2157"/>
<dbReference type="SUPFAM" id="SSF53098">
    <property type="entry name" value="Ribonuclease H-like"/>
    <property type="match status" value="1"/>
</dbReference>
<organism evidence="7 8">
    <name type="scientific">Methanobrevibacter cuticularis</name>
    <dbReference type="NCBI Taxonomy" id="47311"/>
    <lineage>
        <taxon>Archaea</taxon>
        <taxon>Methanobacteriati</taxon>
        <taxon>Methanobacteriota</taxon>
        <taxon>Methanomada group</taxon>
        <taxon>Methanobacteria</taxon>
        <taxon>Methanobacteriales</taxon>
        <taxon>Methanobacteriaceae</taxon>
        <taxon>Methanobrevibacter</taxon>
    </lineage>
</organism>
<dbReference type="AlphaFoldDB" id="A0A166FIP8"/>
<dbReference type="RefSeq" id="WP_067257398.1">
    <property type="nucleotide sequence ID" value="NZ_LWMW01000017.1"/>
</dbReference>
<protein>
    <submittedName>
        <fullName evidence="7">Transposase DDE domain protein</fullName>
    </submittedName>
</protein>